<feature type="transmembrane region" description="Helical" evidence="19">
    <location>
        <begin position="234"/>
        <end position="256"/>
    </location>
</feature>
<comment type="catalytic activity">
    <reaction evidence="16">
        <text>a 1,2-diacyl-sn-glycero-3-phosphoethanolamine(in) = a 1,2-diacyl-sn-glycero-3-phosphoethanolamine(out)</text>
        <dbReference type="Rhea" id="RHEA:38895"/>
        <dbReference type="ChEBI" id="CHEBI:64612"/>
    </reaction>
</comment>
<dbReference type="Pfam" id="PF04109">
    <property type="entry name" value="ATG9"/>
    <property type="match status" value="1"/>
</dbReference>
<sequence>MMTSNILSRFLPSASDETYDNDRLSPRHRRRLLSTNEQGEMDIDEENLEARFEAQDLENLLADAASSQVTTESTSFLPSGNDRRHVIQQTRGTGLSQPASWRQPVLTRADPLDDDDVPESLLLEAEREIPSRQPSQRRTPIEGLPPPVPGPSTRQTQAQWEAARIHQRLHDDAPENASTPQWGLTGRTGPYALDSKDRALWLWVNVSDLDGFLSEVYNYYTGCGIYSIILRRTLTLLQTAFVVAFVTFLTWCIDYTEFPKSRKTSEALVPKCTKKIHGFWILGLWMFIIYWTWSVIQLFRDIPSLRQMHDFYAYLLDIPDRDIQSVQWQQVVNRIIALRDHNLTTASNLSPETRKLLDSKSRQRLNAVDIASRLMRKENYLIALFNKEILDVTIPIPFLGNRYIFSGTTQWHVNLAIMEFVFSAGNNQFNPDFLKERNRRDLVRKLQNRLKVVGLISIVCAPFTVSFVLASYMFRYFTEYRKDPSQLGTRDFTPFAQWKFREFNELPHLFDRRRNMAYPYANSYLAQFPKDKTEQIAAFVAFISGAFAFVLGLFSMLDPKSFLDFELTPGKTVLFWIGLFTGVYQIARSSSPQEDQVADPSYYLSHVIYHTRYQPASWQDRLHTDEVRGEFAQLYQPKVLIFTEEILSMIVTPFLLIFRLPQCSERIVDFFREFSIHVDGLGVVCSYSMFTFKKNSDNVPVNLGGRQEDRDLREDYINAKDNKMLASYYGFLDTYGASGRGQHNRRLQARGSFHPPPQFPPSFGGMPVNAPPQEIGVHGSSKGPPSTQPLHRRTPLHGPTHARDEPINSFLLDPHHQPSASTLRGSPRQAPHTRYRSSLQGVSDAQENELGLPRQSSRIEEESTIGDSWRTSRLATDDDDEEVAGNAPRGGVMHILQQYSKAQAEGRGPAVGL</sequence>
<dbReference type="GO" id="GO:0000422">
    <property type="term" value="P:autophagy of mitochondrion"/>
    <property type="evidence" value="ECO:0007669"/>
    <property type="project" value="TreeGrafter"/>
</dbReference>
<dbReference type="PANTHER" id="PTHR13038">
    <property type="entry name" value="APG9 AUTOPHAGY 9"/>
    <property type="match status" value="1"/>
</dbReference>
<dbReference type="GO" id="GO:0034045">
    <property type="term" value="C:phagophore assembly site membrane"/>
    <property type="evidence" value="ECO:0007669"/>
    <property type="project" value="UniProtKB-SubCell"/>
</dbReference>
<evidence type="ECO:0000256" key="14">
    <source>
        <dbReference type="ARBA" id="ARBA00023329"/>
    </source>
</evidence>
<dbReference type="GO" id="GO:0030659">
    <property type="term" value="C:cytoplasmic vesicle membrane"/>
    <property type="evidence" value="ECO:0007669"/>
    <property type="project" value="UniProtKB-SubCell"/>
</dbReference>
<keyword evidence="22" id="KW-1185">Reference proteome</keyword>
<evidence type="ECO:0000256" key="5">
    <source>
        <dbReference type="ARBA" id="ARBA00006185"/>
    </source>
</evidence>
<evidence type="ECO:0000256" key="20">
    <source>
        <dbReference type="SAM" id="MobiDB-lite"/>
    </source>
</evidence>
<comment type="similarity">
    <text evidence="5 19">Belongs to the ATG9 family.</text>
</comment>
<name>A0A9P4KEZ6_9PLEO</name>
<evidence type="ECO:0000256" key="6">
    <source>
        <dbReference type="ARBA" id="ARBA00018074"/>
    </source>
</evidence>
<feature type="compositionally biased region" description="Polar residues" evidence="20">
    <location>
        <begin position="865"/>
        <end position="874"/>
    </location>
</feature>
<keyword evidence="11" id="KW-0333">Golgi apparatus</keyword>
<keyword evidence="8 19" id="KW-0812">Transmembrane</keyword>
<evidence type="ECO:0000256" key="18">
    <source>
        <dbReference type="ARBA" id="ARBA00024631"/>
    </source>
</evidence>
<dbReference type="Proteomes" id="UP000800093">
    <property type="component" value="Unassembled WGS sequence"/>
</dbReference>
<evidence type="ECO:0000256" key="8">
    <source>
        <dbReference type="ARBA" id="ARBA00022692"/>
    </source>
</evidence>
<evidence type="ECO:0000256" key="17">
    <source>
        <dbReference type="ARBA" id="ARBA00024621"/>
    </source>
</evidence>
<keyword evidence="12 19" id="KW-0445">Lipid transport</keyword>
<comment type="catalytic activity">
    <reaction evidence="18">
        <text>a 1,2-diacyl-sn-glycero-3-phosphocholine(in) = a 1,2-diacyl-sn-glycero-3-phosphocholine(out)</text>
        <dbReference type="Rhea" id="RHEA:38571"/>
        <dbReference type="ChEBI" id="CHEBI:57643"/>
    </reaction>
</comment>
<dbReference type="GO" id="GO:0034727">
    <property type="term" value="P:piecemeal microautophagy of the nucleus"/>
    <property type="evidence" value="ECO:0007669"/>
    <property type="project" value="TreeGrafter"/>
</dbReference>
<feature type="region of interest" description="Disordered" evidence="20">
    <location>
        <begin position="740"/>
        <end position="891"/>
    </location>
</feature>
<feature type="transmembrane region" description="Helical" evidence="19">
    <location>
        <begin position="536"/>
        <end position="557"/>
    </location>
</feature>
<feature type="transmembrane region" description="Helical" evidence="19">
    <location>
        <begin position="276"/>
        <end position="299"/>
    </location>
</feature>
<dbReference type="GO" id="GO:0005776">
    <property type="term" value="C:autophagosome"/>
    <property type="evidence" value="ECO:0007669"/>
    <property type="project" value="TreeGrafter"/>
</dbReference>
<evidence type="ECO:0000256" key="9">
    <source>
        <dbReference type="ARBA" id="ARBA00022989"/>
    </source>
</evidence>
<comment type="caution">
    <text evidence="19">Lacks conserved residue(s) required for the propagation of feature annotation.</text>
</comment>
<dbReference type="GO" id="GO:0005789">
    <property type="term" value="C:endoplasmic reticulum membrane"/>
    <property type="evidence" value="ECO:0007669"/>
    <property type="project" value="UniProtKB-SubCell"/>
</dbReference>
<feature type="compositionally biased region" description="Polar residues" evidence="20">
    <location>
        <begin position="836"/>
        <end position="845"/>
    </location>
</feature>
<evidence type="ECO:0000256" key="1">
    <source>
        <dbReference type="ARBA" id="ARBA00004439"/>
    </source>
</evidence>
<dbReference type="GO" id="GO:0000139">
    <property type="term" value="C:Golgi membrane"/>
    <property type="evidence" value="ECO:0007669"/>
    <property type="project" value="UniProtKB-SubCell"/>
</dbReference>
<dbReference type="EMBL" id="ML986591">
    <property type="protein sequence ID" value="KAF2267395.1"/>
    <property type="molecule type" value="Genomic_DNA"/>
</dbReference>
<evidence type="ECO:0000256" key="3">
    <source>
        <dbReference type="ARBA" id="ARBA00004511"/>
    </source>
</evidence>
<protein>
    <recommendedName>
        <fullName evidence="6 19">Autophagy-related protein 9</fullName>
    </recommendedName>
</protein>
<evidence type="ECO:0000313" key="21">
    <source>
        <dbReference type="EMBL" id="KAF2267395.1"/>
    </source>
</evidence>
<gene>
    <name evidence="21" type="ORF">CC78DRAFT_512024</name>
</gene>
<keyword evidence="10 19" id="KW-0072">Autophagy</keyword>
<keyword evidence="14" id="KW-0968">Cytoplasmic vesicle</keyword>
<feature type="transmembrane region" description="Helical" evidence="19">
    <location>
        <begin position="452"/>
        <end position="474"/>
    </location>
</feature>
<accession>A0A9P4KEZ6</accession>
<evidence type="ECO:0000256" key="7">
    <source>
        <dbReference type="ARBA" id="ARBA00022448"/>
    </source>
</evidence>
<dbReference type="GO" id="GO:0061709">
    <property type="term" value="P:reticulophagy"/>
    <property type="evidence" value="ECO:0007669"/>
    <property type="project" value="TreeGrafter"/>
</dbReference>
<comment type="catalytic activity">
    <reaction evidence="15">
        <text>a 1,2-diacyl-sn-glycero-3-phospho-L-serine(in) = a 1,2-diacyl-sn-glycero-3-phospho-L-serine(out)</text>
        <dbReference type="Rhea" id="RHEA:38663"/>
        <dbReference type="ChEBI" id="CHEBI:57262"/>
    </reaction>
</comment>
<keyword evidence="9 19" id="KW-1133">Transmembrane helix</keyword>
<proteinExistence type="inferred from homology"/>
<organism evidence="21 22">
    <name type="scientific">Lojkania enalia</name>
    <dbReference type="NCBI Taxonomy" id="147567"/>
    <lineage>
        <taxon>Eukaryota</taxon>
        <taxon>Fungi</taxon>
        <taxon>Dikarya</taxon>
        <taxon>Ascomycota</taxon>
        <taxon>Pezizomycotina</taxon>
        <taxon>Dothideomycetes</taxon>
        <taxon>Pleosporomycetidae</taxon>
        <taxon>Pleosporales</taxon>
        <taxon>Pleosporales incertae sedis</taxon>
        <taxon>Lojkania</taxon>
    </lineage>
</organism>
<evidence type="ECO:0000256" key="19">
    <source>
        <dbReference type="RuleBase" id="RU364027"/>
    </source>
</evidence>
<comment type="function">
    <text evidence="19">Phospholipid scramblase involved in autophagy. Cycles between the preautophagosomal structure/phagophore assembly site (PAS) and the cytoplasmic vesicle pool and supplies membrane for the growing autophagosome. Lipid scramblase activity plays a key role in preautophagosomal structure/phagophore assembly by distributing the phospholipids that arrive through ATG2 from the cytoplasmic to the luminal leaflet of the bilayer, thereby driving autophagosomal membrane expansion.</text>
</comment>
<reference evidence="22" key="1">
    <citation type="journal article" date="2020" name="Stud. Mycol.">
        <title>101 Dothideomycetes genomes: A test case for predicting lifestyles and emergence of pathogens.</title>
        <authorList>
            <person name="Haridas S."/>
            <person name="Albert R."/>
            <person name="Binder M."/>
            <person name="Bloem J."/>
            <person name="LaButti K."/>
            <person name="Salamov A."/>
            <person name="Andreopoulos B."/>
            <person name="Baker S."/>
            <person name="Barry K."/>
            <person name="Bills G."/>
            <person name="Bluhm B."/>
            <person name="Cannon C."/>
            <person name="Castanera R."/>
            <person name="Culley D."/>
            <person name="Daum C."/>
            <person name="Ezra D."/>
            <person name="Gonzalez J."/>
            <person name="Henrissat B."/>
            <person name="Kuo A."/>
            <person name="Liang C."/>
            <person name="Lipzen A."/>
            <person name="Lutzoni F."/>
            <person name="Magnuson J."/>
            <person name="Mondo S."/>
            <person name="Nolan M."/>
            <person name="Ohm R."/>
            <person name="Pangilinan J."/>
            <person name="Park H.-J."/>
            <person name="Ramirez L."/>
            <person name="Alfaro M."/>
            <person name="Sun H."/>
            <person name="Tritt A."/>
            <person name="Yoshinaga Y."/>
            <person name="Zwiers L.-H."/>
            <person name="Turgeon B."/>
            <person name="Goodwin S."/>
            <person name="Spatafora J."/>
            <person name="Crous P."/>
            <person name="Grigoriev I."/>
        </authorList>
    </citation>
    <scope>NUCLEOTIDE SEQUENCE [LARGE SCALE GENOMIC DNA]</scope>
    <source>
        <strain evidence="22">CBS 304.66</strain>
    </source>
</reference>
<evidence type="ECO:0000256" key="2">
    <source>
        <dbReference type="ARBA" id="ARBA00004477"/>
    </source>
</evidence>
<dbReference type="AlphaFoldDB" id="A0A9P4KEZ6"/>
<evidence type="ECO:0000256" key="11">
    <source>
        <dbReference type="ARBA" id="ARBA00023034"/>
    </source>
</evidence>
<keyword evidence="7 19" id="KW-0813">Transport</keyword>
<dbReference type="InterPro" id="IPR007241">
    <property type="entry name" value="Autophagy-rel_prot_9"/>
</dbReference>
<feature type="region of interest" description="Disordered" evidence="20">
    <location>
        <begin position="1"/>
        <end position="43"/>
    </location>
</feature>
<evidence type="ECO:0000256" key="10">
    <source>
        <dbReference type="ARBA" id="ARBA00023006"/>
    </source>
</evidence>
<evidence type="ECO:0000256" key="13">
    <source>
        <dbReference type="ARBA" id="ARBA00023136"/>
    </source>
</evidence>
<evidence type="ECO:0000313" key="22">
    <source>
        <dbReference type="Proteomes" id="UP000800093"/>
    </source>
</evidence>
<feature type="region of interest" description="Disordered" evidence="20">
    <location>
        <begin position="124"/>
        <end position="155"/>
    </location>
</feature>
<evidence type="ECO:0000256" key="4">
    <source>
        <dbReference type="ARBA" id="ARBA00004653"/>
    </source>
</evidence>
<comment type="subcellular location">
    <subcellularLocation>
        <location evidence="1">Cytoplasmic vesicle membrane</location>
        <topology evidence="1">Multi-pass membrane protein</topology>
    </subcellularLocation>
    <subcellularLocation>
        <location evidence="2">Endoplasmic reticulum membrane</location>
        <topology evidence="2">Multi-pass membrane protein</topology>
    </subcellularLocation>
    <subcellularLocation>
        <location evidence="4">Golgi apparatus membrane</location>
        <topology evidence="4">Multi-pass membrane protein</topology>
    </subcellularLocation>
    <subcellularLocation>
        <location evidence="3 19">Preautophagosomal structure membrane</location>
        <topology evidence="3 19">Multi-pass membrane protein</topology>
    </subcellularLocation>
</comment>
<comment type="catalytic activity">
    <reaction evidence="17">
        <text>a 1,2-diacyl-sn-glycero-3-phospho-(1D-myo-inositol-3-phosphate)(in) = a 1,2-diacyl-sn-glycero-3-phospho-(1D-myo-inositol-3-phosphate)(out)</text>
        <dbReference type="Rhea" id="RHEA:67920"/>
        <dbReference type="ChEBI" id="CHEBI:58088"/>
    </reaction>
</comment>
<dbReference type="GO" id="GO:0006869">
    <property type="term" value="P:lipid transport"/>
    <property type="evidence" value="ECO:0007669"/>
    <property type="project" value="UniProtKB-KW"/>
</dbReference>
<evidence type="ECO:0000256" key="15">
    <source>
        <dbReference type="ARBA" id="ARBA00024479"/>
    </source>
</evidence>
<dbReference type="PANTHER" id="PTHR13038:SF10">
    <property type="entry name" value="AUTOPHAGY-RELATED PROTEIN 9"/>
    <property type="match status" value="1"/>
</dbReference>
<comment type="caution">
    <text evidence="21">The sequence shown here is derived from an EMBL/GenBank/DDBJ whole genome shotgun (WGS) entry which is preliminary data.</text>
</comment>
<keyword evidence="13 19" id="KW-0472">Membrane</keyword>
<evidence type="ECO:0000256" key="16">
    <source>
        <dbReference type="ARBA" id="ARBA00024615"/>
    </source>
</evidence>
<evidence type="ECO:0000256" key="12">
    <source>
        <dbReference type="ARBA" id="ARBA00023055"/>
    </source>
</evidence>
<dbReference type="GO" id="GO:0034497">
    <property type="term" value="P:protein localization to phagophore assembly site"/>
    <property type="evidence" value="ECO:0007669"/>
    <property type="project" value="TreeGrafter"/>
</dbReference>
<dbReference type="OrthoDB" id="2020634at2759"/>